<feature type="region of interest" description="Disordered" evidence="1">
    <location>
        <begin position="1"/>
        <end position="42"/>
    </location>
</feature>
<evidence type="ECO:0000313" key="3">
    <source>
        <dbReference type="Proteomes" id="UP000789524"/>
    </source>
</evidence>
<dbReference type="EMBL" id="CAKASE010000041">
    <property type="protein sequence ID" value="CAG9557975.1"/>
    <property type="molecule type" value="Genomic_DNA"/>
</dbReference>
<comment type="caution">
    <text evidence="2">The sequence shown here is derived from an EMBL/GenBank/DDBJ whole genome shotgun (WGS) entry which is preliminary data.</text>
</comment>
<feature type="compositionally biased region" description="Low complexity" evidence="1">
    <location>
        <begin position="112"/>
        <end position="121"/>
    </location>
</feature>
<proteinExistence type="predicted"/>
<organism evidence="2 3">
    <name type="scientific">Danaus chrysippus</name>
    <name type="common">African queen</name>
    <dbReference type="NCBI Taxonomy" id="151541"/>
    <lineage>
        <taxon>Eukaryota</taxon>
        <taxon>Metazoa</taxon>
        <taxon>Ecdysozoa</taxon>
        <taxon>Arthropoda</taxon>
        <taxon>Hexapoda</taxon>
        <taxon>Insecta</taxon>
        <taxon>Pterygota</taxon>
        <taxon>Neoptera</taxon>
        <taxon>Endopterygota</taxon>
        <taxon>Lepidoptera</taxon>
        <taxon>Glossata</taxon>
        <taxon>Ditrysia</taxon>
        <taxon>Papilionoidea</taxon>
        <taxon>Nymphalidae</taxon>
        <taxon>Danainae</taxon>
        <taxon>Danaini</taxon>
        <taxon>Danaina</taxon>
        <taxon>Danaus</taxon>
        <taxon>Anosia</taxon>
    </lineage>
</organism>
<reference evidence="2" key="1">
    <citation type="submission" date="2021-09" db="EMBL/GenBank/DDBJ databases">
        <authorList>
            <person name="Martin H S."/>
        </authorList>
    </citation>
    <scope>NUCLEOTIDE SEQUENCE</scope>
</reference>
<evidence type="ECO:0000256" key="1">
    <source>
        <dbReference type="SAM" id="MobiDB-lite"/>
    </source>
</evidence>
<name>A0A8J2M7K6_9NEOP</name>
<sequence>MARSEGTSEGPAYLQRRPPPILRTSSVNGGHVRSRAFKKPASQALMDRLLPEKSISALHSRQQDLYCTAAPKRKKQRQRRRSSPRPRRQAKGKGEKGIRSPLRPLPHRREPSAAPAPAQAPVREDALLPSTTPSNEPWKKVVGKKHERGKKASGSCLHVGRRTSPCCDGLVPNIDPVQPEVKPDLDDSVTQEEVVGQQSRRWGAATSQPITRPRHKTWPWGHGQLCELECHRSWLHRPSWRSDASPVGFSSAVGGALEDEPMR</sequence>
<keyword evidence="3" id="KW-1185">Reference proteome</keyword>
<gene>
    <name evidence="2" type="ORF">DCHRY22_LOCUS224</name>
</gene>
<dbReference type="AlphaFoldDB" id="A0A8J2M7K6"/>
<feature type="compositionally biased region" description="Basic residues" evidence="1">
    <location>
        <begin position="141"/>
        <end position="151"/>
    </location>
</feature>
<feature type="region of interest" description="Disordered" evidence="1">
    <location>
        <begin position="55"/>
        <end position="159"/>
    </location>
</feature>
<feature type="region of interest" description="Disordered" evidence="1">
    <location>
        <begin position="193"/>
        <end position="216"/>
    </location>
</feature>
<evidence type="ECO:0000313" key="2">
    <source>
        <dbReference type="EMBL" id="CAG9557975.1"/>
    </source>
</evidence>
<feature type="compositionally biased region" description="Basic residues" evidence="1">
    <location>
        <begin position="71"/>
        <end position="91"/>
    </location>
</feature>
<feature type="region of interest" description="Disordered" evidence="1">
    <location>
        <begin position="239"/>
        <end position="263"/>
    </location>
</feature>
<accession>A0A8J2M7K6</accession>
<protein>
    <submittedName>
        <fullName evidence="2">(African queen) hypothetical protein</fullName>
    </submittedName>
</protein>
<feature type="compositionally biased region" description="Polar residues" evidence="1">
    <location>
        <begin position="196"/>
        <end position="210"/>
    </location>
</feature>
<dbReference type="Proteomes" id="UP000789524">
    <property type="component" value="Unassembled WGS sequence"/>
</dbReference>